<dbReference type="PANTHER" id="PTHR33744">
    <property type="entry name" value="CARBOHYDRATE DIACID REGULATOR"/>
    <property type="match status" value="1"/>
</dbReference>
<dbReference type="InterPro" id="IPR042070">
    <property type="entry name" value="PucR_C-HTH_sf"/>
</dbReference>
<gene>
    <name evidence="3" type="ordered locus">Corgl_1641</name>
</gene>
<dbReference type="InterPro" id="IPR025736">
    <property type="entry name" value="PucR_C-HTH_dom"/>
</dbReference>
<keyword evidence="4" id="KW-1185">Reference proteome</keyword>
<dbReference type="eggNOG" id="COG2508">
    <property type="taxonomic scope" value="Bacteria"/>
</dbReference>
<organism evidence="3 4">
    <name type="scientific">Coriobacterium glomerans (strain ATCC 49209 / DSM 20642 / JCM 10262 / PW2)</name>
    <dbReference type="NCBI Taxonomy" id="700015"/>
    <lineage>
        <taxon>Bacteria</taxon>
        <taxon>Bacillati</taxon>
        <taxon>Actinomycetota</taxon>
        <taxon>Coriobacteriia</taxon>
        <taxon>Coriobacteriales</taxon>
        <taxon>Coriobacteriaceae</taxon>
        <taxon>Coriobacterium</taxon>
    </lineage>
</organism>
<dbReference type="STRING" id="700015.Corgl_1641"/>
<dbReference type="EMBL" id="CP002628">
    <property type="protein sequence ID" value="AEB07740.1"/>
    <property type="molecule type" value="Genomic_DNA"/>
</dbReference>
<feature type="domain" description="Purine catabolism PurC-like" evidence="1">
    <location>
        <begin position="5"/>
        <end position="122"/>
    </location>
</feature>
<dbReference type="Gene3D" id="1.10.10.2840">
    <property type="entry name" value="PucR C-terminal helix-turn-helix domain"/>
    <property type="match status" value="1"/>
</dbReference>
<proteinExistence type="predicted"/>
<evidence type="ECO:0000313" key="3">
    <source>
        <dbReference type="EMBL" id="AEB07740.1"/>
    </source>
</evidence>
<dbReference type="RefSeq" id="WP_013709482.1">
    <property type="nucleotide sequence ID" value="NC_015389.1"/>
</dbReference>
<name>F2N964_CORGP</name>
<dbReference type="Proteomes" id="UP000006851">
    <property type="component" value="Chromosome"/>
</dbReference>
<dbReference type="InterPro" id="IPR012914">
    <property type="entry name" value="PucR_dom"/>
</dbReference>
<protein>
    <submittedName>
        <fullName evidence="3">Purine catabolism PurC domain protein</fullName>
    </submittedName>
</protein>
<evidence type="ECO:0000259" key="1">
    <source>
        <dbReference type="Pfam" id="PF07905"/>
    </source>
</evidence>
<dbReference type="Pfam" id="PF07905">
    <property type="entry name" value="PucR"/>
    <property type="match status" value="1"/>
</dbReference>
<dbReference type="AlphaFoldDB" id="F2N964"/>
<dbReference type="PANTHER" id="PTHR33744:SF7">
    <property type="entry name" value="PUCR FAMILY TRANSCRIPTIONAL REGULATOR"/>
    <property type="match status" value="1"/>
</dbReference>
<dbReference type="HOGENOM" id="CLU_017436_3_2_11"/>
<dbReference type="InterPro" id="IPR051448">
    <property type="entry name" value="CdaR-like_regulators"/>
</dbReference>
<evidence type="ECO:0000313" key="4">
    <source>
        <dbReference type="Proteomes" id="UP000006851"/>
    </source>
</evidence>
<dbReference type="Pfam" id="PF13556">
    <property type="entry name" value="HTH_30"/>
    <property type="match status" value="1"/>
</dbReference>
<evidence type="ECO:0000259" key="2">
    <source>
        <dbReference type="Pfam" id="PF13556"/>
    </source>
</evidence>
<dbReference type="KEGG" id="cgo:Corgl_1641"/>
<feature type="domain" description="PucR C-terminal helix-turn-helix" evidence="2">
    <location>
        <begin position="466"/>
        <end position="521"/>
    </location>
</feature>
<dbReference type="OrthoDB" id="8026818at2"/>
<sequence>MNVSEVLRLPSFAGALLIAGTEGASCEVSSAMILEAVDIEAWGREGQLILTSFYAFKGLSDRELDEFFAKASAIGIAGIVFKPDRLLDSPGEQIISRCDELKLPLVQIPKDTKYEALMLDVLGRFLESNLILLNRFFDVHRQTMALALKSPTVLQVITELRRTIHSDITYLDAAKNSRTTTCQELSEFNSPRLTEIAPDRYRTHRYYDAELRYATIRRRATAVRIPSSDDQIYYLIIHSKSERLAPLDIMAVENVVSLLQMEVLKQNAVDRKLFFRNNNLVQDLLLDRYANRSYIDNALEILGVAQYPFYQMLLIRIDLANPSEADRREDILLAIRRRLKMIYPDIAYFQANDRIALLHNFKGEHSCFDVYAITSALKEVAEVPSMPSYTFFAALSRTGNRYELGSLNRETIDILRFFDSNRYQNACLRYEDLGVFKILMQAGDLSELDHFIDPRVAALHAARPELFRTAVTLCENSLNYQKTGRDLFVHPKTIRYRVDRLEKISELDLRNPDDRLQIVLGSRIYHLIDATE</sequence>
<reference evidence="4" key="1">
    <citation type="journal article" date="2013" name="Stand. Genomic Sci.">
        <title>Complete genome sequence of Coriobacterium glomerans type strain (PW2(T)) from the midgut of Pyrrhocoris apterus L. (red soldier bug).</title>
        <authorList>
            <person name="Stackebrandt E."/>
            <person name="Zeytun A."/>
            <person name="Lapidus A."/>
            <person name="Nolan M."/>
            <person name="Lucas S."/>
            <person name="Hammon N."/>
            <person name="Deshpande S."/>
            <person name="Cheng J.F."/>
            <person name="Tapia R."/>
            <person name="Goodwin L.A."/>
            <person name="Pitluck S."/>
            <person name="Liolios K."/>
            <person name="Pagani I."/>
            <person name="Ivanova N."/>
            <person name="Mavromatis K."/>
            <person name="Mikhailova N."/>
            <person name="Huntemann M."/>
            <person name="Pati A."/>
            <person name="Chen A."/>
            <person name="Palaniappan K."/>
            <person name="Chang Y.J."/>
            <person name="Land M."/>
            <person name="Hauser L."/>
            <person name="Rohde M."/>
            <person name="Pukall R."/>
            <person name="Goker M."/>
            <person name="Detter J.C."/>
            <person name="Woyke T."/>
            <person name="Bristow J."/>
            <person name="Eisen J.A."/>
            <person name="Markowitz V."/>
            <person name="Hugenholtz P."/>
            <person name="Kyrpides N.C."/>
            <person name="Klenk H.P."/>
        </authorList>
    </citation>
    <scope>NUCLEOTIDE SEQUENCE</scope>
    <source>
        <strain evidence="4">ATCC 49209 / DSM 20642 / JCM 10262 / PW2</strain>
    </source>
</reference>
<accession>F2N964</accession>